<sequence length="170" mass="18483">MSVGDVLSIAGLAVAMWQIWRMGRIVTATKKAVDDATQRIGVYNLLLMVPKLSRLEHDIENAAIRKNVEEMRRLLREWREAASSLRGILASDHAQSSALDALAQESINLAALAKTNLVGKENVDLPNATKRVRKAIEKVCLETSMLASQITSTATPFGARQVGSGDQSSN</sequence>
<dbReference type="RefSeq" id="WP_378293438.1">
    <property type="nucleotide sequence ID" value="NZ_JBHSON010000197.1"/>
</dbReference>
<dbReference type="Proteomes" id="UP001596074">
    <property type="component" value="Unassembled WGS sequence"/>
</dbReference>
<evidence type="ECO:0000313" key="2">
    <source>
        <dbReference type="Proteomes" id="UP001596074"/>
    </source>
</evidence>
<reference evidence="2" key="1">
    <citation type="journal article" date="2019" name="Int. J. Syst. Evol. Microbiol.">
        <title>The Global Catalogue of Microorganisms (GCM) 10K type strain sequencing project: providing services to taxonomists for standard genome sequencing and annotation.</title>
        <authorList>
            <consortium name="The Broad Institute Genomics Platform"/>
            <consortium name="The Broad Institute Genome Sequencing Center for Infectious Disease"/>
            <person name="Wu L."/>
            <person name="Ma J."/>
        </authorList>
    </citation>
    <scope>NUCLEOTIDE SEQUENCE [LARGE SCALE GENOMIC DNA]</scope>
    <source>
        <strain evidence="2">KCTC 42087</strain>
    </source>
</reference>
<gene>
    <name evidence="1" type="ORF">ACFPZN_55540</name>
</gene>
<proteinExistence type="predicted"/>
<protein>
    <recommendedName>
        <fullName evidence="3">LemA family protein</fullName>
    </recommendedName>
</protein>
<comment type="caution">
    <text evidence="1">The sequence shown here is derived from an EMBL/GenBank/DDBJ whole genome shotgun (WGS) entry which is preliminary data.</text>
</comment>
<evidence type="ECO:0008006" key="3">
    <source>
        <dbReference type="Google" id="ProtNLM"/>
    </source>
</evidence>
<keyword evidence="2" id="KW-1185">Reference proteome</keyword>
<name>A0ABW1AK32_9ACTN</name>
<accession>A0ABW1AK32</accession>
<dbReference type="EMBL" id="JBHSON010000197">
    <property type="protein sequence ID" value="MFC5754889.1"/>
    <property type="molecule type" value="Genomic_DNA"/>
</dbReference>
<organism evidence="1 2">
    <name type="scientific">Actinomadura rugatobispora</name>
    <dbReference type="NCBI Taxonomy" id="1994"/>
    <lineage>
        <taxon>Bacteria</taxon>
        <taxon>Bacillati</taxon>
        <taxon>Actinomycetota</taxon>
        <taxon>Actinomycetes</taxon>
        <taxon>Streptosporangiales</taxon>
        <taxon>Thermomonosporaceae</taxon>
        <taxon>Actinomadura</taxon>
    </lineage>
</organism>
<evidence type="ECO:0000313" key="1">
    <source>
        <dbReference type="EMBL" id="MFC5754889.1"/>
    </source>
</evidence>